<dbReference type="RefSeq" id="WP_265262430.1">
    <property type="nucleotide sequence ID" value="NZ_JAIHOM010000002.1"/>
</dbReference>
<organism evidence="4 5">
    <name type="scientific">Spirulina subsalsa FACHB-351</name>
    <dbReference type="NCBI Taxonomy" id="234711"/>
    <lineage>
        <taxon>Bacteria</taxon>
        <taxon>Bacillati</taxon>
        <taxon>Cyanobacteriota</taxon>
        <taxon>Cyanophyceae</taxon>
        <taxon>Spirulinales</taxon>
        <taxon>Spirulinaceae</taxon>
        <taxon>Spirulina</taxon>
    </lineage>
</organism>
<dbReference type="Gene3D" id="3.40.50.2300">
    <property type="match status" value="2"/>
</dbReference>
<gene>
    <name evidence="4" type="ORF">K4A83_00590</name>
</gene>
<dbReference type="PANTHER" id="PTHR30483">
    <property type="entry name" value="LEUCINE-SPECIFIC-BINDING PROTEIN"/>
    <property type="match status" value="1"/>
</dbReference>
<dbReference type="InterPro" id="IPR028081">
    <property type="entry name" value="Leu-bd"/>
</dbReference>
<protein>
    <submittedName>
        <fullName evidence="4">ABC transporter substrate-binding protein</fullName>
    </submittedName>
</protein>
<evidence type="ECO:0000256" key="2">
    <source>
        <dbReference type="ARBA" id="ARBA00022729"/>
    </source>
</evidence>
<dbReference type="EMBL" id="JAIHOM010000002">
    <property type="protein sequence ID" value="MCW6034775.1"/>
    <property type="molecule type" value="Genomic_DNA"/>
</dbReference>
<keyword evidence="2" id="KW-0732">Signal</keyword>
<dbReference type="InterPro" id="IPR028082">
    <property type="entry name" value="Peripla_BP_I"/>
</dbReference>
<comment type="similarity">
    <text evidence="1">Belongs to the leucine-binding protein family.</text>
</comment>
<evidence type="ECO:0000313" key="5">
    <source>
        <dbReference type="Proteomes" id="UP001526426"/>
    </source>
</evidence>
<keyword evidence="5" id="KW-1185">Reference proteome</keyword>
<comment type="caution">
    <text evidence="4">The sequence shown here is derived from an EMBL/GenBank/DDBJ whole genome shotgun (WGS) entry which is preliminary data.</text>
</comment>
<evidence type="ECO:0000256" key="1">
    <source>
        <dbReference type="ARBA" id="ARBA00010062"/>
    </source>
</evidence>
<dbReference type="SUPFAM" id="SSF53822">
    <property type="entry name" value="Periplasmic binding protein-like I"/>
    <property type="match status" value="1"/>
</dbReference>
<proteinExistence type="inferred from homology"/>
<evidence type="ECO:0000313" key="4">
    <source>
        <dbReference type="EMBL" id="MCW6034775.1"/>
    </source>
</evidence>
<dbReference type="Proteomes" id="UP001526426">
    <property type="component" value="Unassembled WGS sequence"/>
</dbReference>
<dbReference type="Pfam" id="PF13458">
    <property type="entry name" value="Peripla_BP_6"/>
    <property type="match status" value="1"/>
</dbReference>
<name>A0ABT3KZU8_9CYAN</name>
<dbReference type="PANTHER" id="PTHR30483:SF6">
    <property type="entry name" value="PERIPLASMIC BINDING PROTEIN OF ABC TRANSPORTER FOR NATURAL AMINO ACIDS"/>
    <property type="match status" value="1"/>
</dbReference>
<feature type="domain" description="Leucine-binding protein" evidence="3">
    <location>
        <begin position="35"/>
        <end position="377"/>
    </location>
</feature>
<dbReference type="CDD" id="cd06347">
    <property type="entry name" value="PBP1_ABC_LivK_ligand_binding-like"/>
    <property type="match status" value="1"/>
</dbReference>
<accession>A0ABT3KZU8</accession>
<reference evidence="4 5" key="1">
    <citation type="submission" date="2021-08" db="EMBL/GenBank/DDBJ databases">
        <title>Draft genome sequence of Spirulina subsalsa with high tolerance to salinity and hype-accumulation of phycocyanin.</title>
        <authorList>
            <person name="Pei H."/>
            <person name="Jiang L."/>
        </authorList>
    </citation>
    <scope>NUCLEOTIDE SEQUENCE [LARGE SCALE GENOMIC DNA]</scope>
    <source>
        <strain evidence="4 5">FACHB-351</strain>
    </source>
</reference>
<dbReference type="InterPro" id="IPR051010">
    <property type="entry name" value="BCAA_transport"/>
</dbReference>
<evidence type="ECO:0000259" key="3">
    <source>
        <dbReference type="Pfam" id="PF13458"/>
    </source>
</evidence>
<sequence length="411" mass="45612">MKTISRLILLVLGLVLALLPVACQGNNWSRQTPREIRVGVILPLTGEFAENTGQDGLKGAQLAVEQINEAGGLEIEGKKRLVELVVEDDQDRPDIALSAVRKLAFQEQVVAIVGMPLSRIAIPVAEFAETIPLPVITSWSTHPKTTEGKRYSFRATVTDRFQGRAIAQFAYTQLQARTAAILYDVASEYNKGLAEFFTAEFQELGGQVVTSETYTTDTNQDFTAQLKTIRESNPDVLFLPNYSVDLAQQAPQIQALELSATLIGGDTWGSLSPMTQQQLEGGFYSLDWTPQPRTEQGRQFFRAYEERYQKPPKVHAALAYDAMGLLFAALGEQKQTDAEAIRQGLSHLEYEGVTGRMQFQGSGDPIKELTIFKLESGQPQIFQTIQPQVKRAHQNKTRTPIAMPSAFFKRS</sequence>